<dbReference type="PANTHER" id="PTHR39186:SF1">
    <property type="entry name" value="DUF2071 DOMAIN-CONTAINING PROTEIN"/>
    <property type="match status" value="1"/>
</dbReference>
<dbReference type="PANTHER" id="PTHR39186">
    <property type="entry name" value="DUF2071 FAMILY PROTEIN"/>
    <property type="match status" value="1"/>
</dbReference>
<dbReference type="Pfam" id="PF09844">
    <property type="entry name" value="DUF2071"/>
    <property type="match status" value="1"/>
</dbReference>
<dbReference type="EMBL" id="CP045835">
    <property type="protein sequence ID" value="QGG52623.1"/>
    <property type="molecule type" value="Genomic_DNA"/>
</dbReference>
<organism evidence="1 2">
    <name type="scientific">Lysinibacillus pakistanensis</name>
    <dbReference type="NCBI Taxonomy" id="759811"/>
    <lineage>
        <taxon>Bacteria</taxon>
        <taxon>Bacillati</taxon>
        <taxon>Bacillota</taxon>
        <taxon>Bacilli</taxon>
        <taxon>Bacillales</taxon>
        <taxon>Bacillaceae</taxon>
        <taxon>Lysinibacillus</taxon>
    </lineage>
</organism>
<protein>
    <submittedName>
        <fullName evidence="1">DUF2071 domain-containing protein</fullName>
    </submittedName>
</protein>
<sequence length="232" mass="27432">MLRKPWILTQTWQDVLFLHWPVPPSILEQHIPIDLKVDLFEQNAWLSIVLFKVNGQRIRLLPAFPGTDSYVQLNIRTYVTYKGKQGIYFFNLDVTNRFVAQLASMGGLKYRYAKMALQLKDNSYFFTSHSHKFKERARISYKPLPSEIPSSSLDKWLVERYCSWTKSKNVLLRIDIHHLPWQLHKAQINIESNTLAPFTNELLQRTQPIVHYAKYKKAKIFPPVIEQKNQIY</sequence>
<dbReference type="Proteomes" id="UP000373269">
    <property type="component" value="Chromosome"/>
</dbReference>
<accession>A0ABX6DCT8</accession>
<reference evidence="1 2" key="1">
    <citation type="submission" date="2019-11" db="EMBL/GenBank/DDBJ databases">
        <title>Whole Genome Sequencing and Comparative Genomic Analyses of Lysinibacillus pakistanensis LZH-9, a Halotolerant Strain with Excellent COD Removal Capability.</title>
        <authorList>
            <person name="Zhou H."/>
        </authorList>
    </citation>
    <scope>NUCLEOTIDE SEQUENCE [LARGE SCALE GENOMIC DNA]</scope>
    <source>
        <strain evidence="1 2">LZH-9</strain>
    </source>
</reference>
<dbReference type="SUPFAM" id="SSF160104">
    <property type="entry name" value="Acetoacetate decarboxylase-like"/>
    <property type="match status" value="1"/>
</dbReference>
<proteinExistence type="predicted"/>
<evidence type="ECO:0000313" key="2">
    <source>
        <dbReference type="Proteomes" id="UP000373269"/>
    </source>
</evidence>
<gene>
    <name evidence="1" type="ORF">GDS87_17545</name>
</gene>
<evidence type="ECO:0000313" key="1">
    <source>
        <dbReference type="EMBL" id="QGG52623.1"/>
    </source>
</evidence>
<dbReference type="InterPro" id="IPR018644">
    <property type="entry name" value="DUF2071"/>
</dbReference>
<keyword evidence="2" id="KW-1185">Reference proteome</keyword>
<dbReference type="InterPro" id="IPR023375">
    <property type="entry name" value="ADC_dom_sf"/>
</dbReference>
<dbReference type="RefSeq" id="WP_369593452.1">
    <property type="nucleotide sequence ID" value="NZ_CP045835.1"/>
</dbReference>
<name>A0ABX6DCT8_9BACI</name>